<dbReference type="Gene3D" id="1.10.1740.10">
    <property type="match status" value="1"/>
</dbReference>
<dbReference type="AlphaFoldDB" id="A0A3D3RDX0"/>
<protein>
    <recommendedName>
        <fullName evidence="3">Sigma-70 family RNA polymerase sigma factor</fullName>
    </recommendedName>
</protein>
<accession>A0A3D3RDX0</accession>
<comment type="caution">
    <text evidence="1">The sequence shown here is derived from an EMBL/GenBank/DDBJ whole genome shotgun (WGS) entry which is preliminary data.</text>
</comment>
<dbReference type="InterPro" id="IPR013325">
    <property type="entry name" value="RNA_pol_sigma_r2"/>
</dbReference>
<dbReference type="GO" id="GO:0006352">
    <property type="term" value="P:DNA-templated transcription initiation"/>
    <property type="evidence" value="ECO:0007669"/>
    <property type="project" value="InterPro"/>
</dbReference>
<evidence type="ECO:0000313" key="1">
    <source>
        <dbReference type="EMBL" id="HCO27015.1"/>
    </source>
</evidence>
<dbReference type="SUPFAM" id="SSF88946">
    <property type="entry name" value="Sigma2 domain of RNA polymerase sigma factors"/>
    <property type="match status" value="1"/>
</dbReference>
<dbReference type="SUPFAM" id="SSF88659">
    <property type="entry name" value="Sigma3 and sigma4 domains of RNA polymerase sigma factors"/>
    <property type="match status" value="1"/>
</dbReference>
<evidence type="ECO:0008006" key="3">
    <source>
        <dbReference type="Google" id="ProtNLM"/>
    </source>
</evidence>
<sequence>MSVSVRLLISQFTTIGDGMNDESEIPLSDDEFLELIQKCQAGDPMAGEEFFRRYNPHLKRCIRRYLTSPALRVIYDSNDIMNSVLRRFWGRKEDITFSNFLEFQAYMSQIVQNRIKQANIKLCNELSARRKLNGAGDELRDISENELAQELIIRVRENLTEEEWKLFEEVKLKNKSFVEIAAKSEVGEDAIRKRFNKIYEKIKIRVGVDDLL</sequence>
<gene>
    <name evidence="1" type="ORF">DIT97_29900</name>
</gene>
<organism evidence="1 2">
    <name type="scientific">Gimesia maris</name>
    <dbReference type="NCBI Taxonomy" id="122"/>
    <lineage>
        <taxon>Bacteria</taxon>
        <taxon>Pseudomonadati</taxon>
        <taxon>Planctomycetota</taxon>
        <taxon>Planctomycetia</taxon>
        <taxon>Planctomycetales</taxon>
        <taxon>Planctomycetaceae</taxon>
        <taxon>Gimesia</taxon>
    </lineage>
</organism>
<dbReference type="Proteomes" id="UP000263642">
    <property type="component" value="Unassembled WGS sequence"/>
</dbReference>
<proteinExistence type="predicted"/>
<reference evidence="1 2" key="1">
    <citation type="journal article" date="2018" name="Nat. Biotechnol.">
        <title>A standardized bacterial taxonomy based on genome phylogeny substantially revises the tree of life.</title>
        <authorList>
            <person name="Parks D.H."/>
            <person name="Chuvochina M."/>
            <person name="Waite D.W."/>
            <person name="Rinke C."/>
            <person name="Skarshewski A."/>
            <person name="Chaumeil P.A."/>
            <person name="Hugenholtz P."/>
        </authorList>
    </citation>
    <scope>NUCLEOTIDE SEQUENCE [LARGE SCALE GENOMIC DNA]</scope>
    <source>
        <strain evidence="1">UBA9375</strain>
    </source>
</reference>
<dbReference type="InterPro" id="IPR013324">
    <property type="entry name" value="RNA_pol_sigma_r3/r4-like"/>
</dbReference>
<name>A0A3D3RDX0_9PLAN</name>
<dbReference type="EMBL" id="DQAY01000186">
    <property type="protein sequence ID" value="HCO27015.1"/>
    <property type="molecule type" value="Genomic_DNA"/>
</dbReference>
<evidence type="ECO:0000313" key="2">
    <source>
        <dbReference type="Proteomes" id="UP000263642"/>
    </source>
</evidence>
<dbReference type="GO" id="GO:0003700">
    <property type="term" value="F:DNA-binding transcription factor activity"/>
    <property type="evidence" value="ECO:0007669"/>
    <property type="project" value="InterPro"/>
</dbReference>